<dbReference type="AlphaFoldDB" id="D6Z0S0"/>
<dbReference type="OrthoDB" id="9799878at2"/>
<dbReference type="EMBL" id="CP001940">
    <property type="protein sequence ID" value="ADH85299.1"/>
    <property type="molecule type" value="Genomic_DNA"/>
</dbReference>
<sequence length="991" mass="111627">MLPPRRRLLAFFSTGLLAVLALLCCPPPGEAFAPYPSHYRWYTLRTENFAIHYPRHLEVQARHTAQIAEQVHQELTGRFDWTPWGRTQVVLADHMDLSNALASSFPYNRVVLLLRPAAPGEELANYRDWLHLLFAHEYAHIVHLDQVRGPNRLVRGTFGRILSPWSFPNWFSPKWQVEGLATYEETRITGYGRTGGSYFTMIVRMAALAEQFPTLAQMQGFHASWPGGKNRYVFGAEFTDYIAGKHGEGGLYEQTQDYAGRLLPFRLNASFGQTIGERPGSLWREWKQTVAQQASALQQQVAEQGETRGQQLTRRGYRIGAPRFSNDGRWLAYTESGARAYPAVRLLNLADGKDRELTKALGTGGLSFSPDDRWLAFSRWERVRSYELYSDLYLYNLAKGETKRLTTGARLRDPDFHPRDHLLVAVREGEGTTALMLVNPDSGELQPLRPNETDPVIYGRPRWSPDGRSLAVVAWRQGRPGLEVIAADSGETASLLAVAGATLAWPVWSRDGDHLYFTYDRNGIHNIYRLQPASGDLEQVTNVVGGAFEPALCPQSGRLVFADYSARGYDLMLLEEYPAIAVPPPQPTAPALPQAAADPSESNRITAPVRHRPEEDHPAELSRRRYLAGSTLLPRAWLPAFAVDEEGSNYGLSVYAADPLQRHSLQGTALYGSASNRWAWAATYQNHWFFPVLELHASDFAAKHGYLWAPPADEEGYRSLPSYWERRRNLQASLLVPLLRLRWGLVGRLGVREQRLEALSGWPAAEEAPAQGRLRGTVVGLSFDNREQPGLAISPERGLLAALQWNHFTDSWGDFNIDELVLDTRVFTRVPFLRRHVLAWWLKGGLAEGDRLLQRRFQLGGFMPPEALLGESGGGFPLRGYPQAVQRGDRIVRTTLEYRFPLIYHEAGPSVFPLFLDRSHLTLFAEAGAAWDGSWESDNRIKSSVGTEYKLNLVLGHLLHLDMRLGLAQRLDSARPREDRTMLYLALGHQF</sequence>
<evidence type="ECO:0000313" key="4">
    <source>
        <dbReference type="EMBL" id="ADH85299.1"/>
    </source>
</evidence>
<evidence type="ECO:0000256" key="3">
    <source>
        <dbReference type="SAM" id="SignalP"/>
    </source>
</evidence>
<dbReference type="PANTHER" id="PTHR36842:SF1">
    <property type="entry name" value="PROTEIN TOLB"/>
    <property type="match status" value="1"/>
</dbReference>
<organism evidence="4 5">
    <name type="scientific">Desulfurivibrio alkaliphilus (strain DSM 19089 / UNIQEM U267 / AHT2)</name>
    <dbReference type="NCBI Taxonomy" id="589865"/>
    <lineage>
        <taxon>Bacteria</taxon>
        <taxon>Pseudomonadati</taxon>
        <taxon>Thermodesulfobacteriota</taxon>
        <taxon>Desulfobulbia</taxon>
        <taxon>Desulfobulbales</taxon>
        <taxon>Desulfobulbaceae</taxon>
        <taxon>Desulfurivibrio</taxon>
    </lineage>
</organism>
<comment type="similarity">
    <text evidence="1">Belongs to the TolB family.</text>
</comment>
<dbReference type="eggNOG" id="COG4775">
    <property type="taxonomic scope" value="Bacteria"/>
</dbReference>
<gene>
    <name evidence="4" type="ordered locus">DaAHT2_0593</name>
</gene>
<feature type="region of interest" description="Disordered" evidence="2">
    <location>
        <begin position="584"/>
        <end position="618"/>
    </location>
</feature>
<feature type="signal peptide" evidence="3">
    <location>
        <begin position="1"/>
        <end position="31"/>
    </location>
</feature>
<dbReference type="PANTHER" id="PTHR36842">
    <property type="entry name" value="PROTEIN TOLB HOMOLOG"/>
    <property type="match status" value="1"/>
</dbReference>
<dbReference type="Gene3D" id="2.120.10.30">
    <property type="entry name" value="TolB, C-terminal domain"/>
    <property type="match status" value="2"/>
</dbReference>
<keyword evidence="5" id="KW-1185">Reference proteome</keyword>
<protein>
    <submittedName>
        <fullName evidence="4">WD40 domain protein beta Propeller</fullName>
    </submittedName>
</protein>
<dbReference type="eggNOG" id="COG0823">
    <property type="taxonomic scope" value="Bacteria"/>
</dbReference>
<keyword evidence="3" id="KW-0732">Signal</keyword>
<feature type="chain" id="PRO_5003091251" evidence="3">
    <location>
        <begin position="32"/>
        <end position="991"/>
    </location>
</feature>
<dbReference type="RefSeq" id="WP_013162830.1">
    <property type="nucleotide sequence ID" value="NC_014216.1"/>
</dbReference>
<evidence type="ECO:0000313" key="5">
    <source>
        <dbReference type="Proteomes" id="UP000001508"/>
    </source>
</evidence>
<reference evidence="5" key="1">
    <citation type="submission" date="2010-02" db="EMBL/GenBank/DDBJ databases">
        <title>Complete sequence of Desulfurivibrio alkaliphilus AHT2.</title>
        <authorList>
            <consortium name="US DOE Joint Genome Institute"/>
            <person name="Pitluck S."/>
            <person name="Chertkov O."/>
            <person name="Detter J.C."/>
            <person name="Han C."/>
            <person name="Tapia R."/>
            <person name="Larimer F."/>
            <person name="Land M."/>
            <person name="Hauser L."/>
            <person name="Kyrpides N."/>
            <person name="Mikhailova N."/>
            <person name="Sorokin D.Y."/>
            <person name="Muyzer G."/>
            <person name="Woyke T."/>
        </authorList>
    </citation>
    <scope>NUCLEOTIDE SEQUENCE [LARGE SCALE GENOMIC DNA]</scope>
    <source>
        <strain evidence="5">DSM 19089 / UNIQEM U267 / AHT2</strain>
    </source>
</reference>
<dbReference type="InterPro" id="IPR011042">
    <property type="entry name" value="6-blade_b-propeller_TolB-like"/>
</dbReference>
<evidence type="ECO:0000256" key="1">
    <source>
        <dbReference type="ARBA" id="ARBA00009820"/>
    </source>
</evidence>
<dbReference type="Proteomes" id="UP000001508">
    <property type="component" value="Chromosome"/>
</dbReference>
<dbReference type="InterPro" id="IPR011659">
    <property type="entry name" value="WD40"/>
</dbReference>
<name>D6Z0S0_DESAT</name>
<dbReference type="STRING" id="589865.DaAHT2_0593"/>
<dbReference type="KEGG" id="dak:DaAHT2_0593"/>
<dbReference type="SUPFAM" id="SSF82171">
    <property type="entry name" value="DPP6 N-terminal domain-like"/>
    <property type="match status" value="1"/>
</dbReference>
<proteinExistence type="inferred from homology"/>
<evidence type="ECO:0000256" key="2">
    <source>
        <dbReference type="SAM" id="MobiDB-lite"/>
    </source>
</evidence>
<dbReference type="Pfam" id="PF07676">
    <property type="entry name" value="PD40"/>
    <property type="match status" value="3"/>
</dbReference>
<dbReference type="HOGENOM" id="CLU_012701_0_0_7"/>
<dbReference type="InParanoid" id="D6Z0S0"/>
<accession>D6Z0S0</accession>